<protein>
    <submittedName>
        <fullName evidence="1">Uncharacterized protein</fullName>
    </submittedName>
</protein>
<proteinExistence type="predicted"/>
<comment type="caution">
    <text evidence="1">The sequence shown here is derived from an EMBL/GenBank/DDBJ whole genome shotgun (WGS) entry which is preliminary data.</text>
</comment>
<dbReference type="Pfam" id="PF14009">
    <property type="entry name" value="PADRE"/>
    <property type="match status" value="1"/>
</dbReference>
<keyword evidence="2" id="KW-1185">Reference proteome</keyword>
<evidence type="ECO:0000313" key="2">
    <source>
        <dbReference type="Proteomes" id="UP001359559"/>
    </source>
</evidence>
<organism evidence="1 2">
    <name type="scientific">Clitoria ternatea</name>
    <name type="common">Butterfly pea</name>
    <dbReference type="NCBI Taxonomy" id="43366"/>
    <lineage>
        <taxon>Eukaryota</taxon>
        <taxon>Viridiplantae</taxon>
        <taxon>Streptophyta</taxon>
        <taxon>Embryophyta</taxon>
        <taxon>Tracheophyta</taxon>
        <taxon>Spermatophyta</taxon>
        <taxon>Magnoliopsida</taxon>
        <taxon>eudicotyledons</taxon>
        <taxon>Gunneridae</taxon>
        <taxon>Pentapetalae</taxon>
        <taxon>rosids</taxon>
        <taxon>fabids</taxon>
        <taxon>Fabales</taxon>
        <taxon>Fabaceae</taxon>
        <taxon>Papilionoideae</taxon>
        <taxon>50 kb inversion clade</taxon>
        <taxon>NPAAA clade</taxon>
        <taxon>indigoferoid/millettioid clade</taxon>
        <taxon>Phaseoleae</taxon>
        <taxon>Clitoria</taxon>
    </lineage>
</organism>
<dbReference type="AlphaFoldDB" id="A0AAN9I1T4"/>
<dbReference type="Proteomes" id="UP001359559">
    <property type="component" value="Unassembled WGS sequence"/>
</dbReference>
<reference evidence="1 2" key="1">
    <citation type="submission" date="2024-01" db="EMBL/GenBank/DDBJ databases">
        <title>The genomes of 5 underutilized Papilionoideae crops provide insights into root nodulation and disease resistance.</title>
        <authorList>
            <person name="Yuan L."/>
        </authorList>
    </citation>
    <scope>NUCLEOTIDE SEQUENCE [LARGE SCALE GENOMIC DNA]</scope>
    <source>
        <strain evidence="1">LY-2023</strain>
        <tissue evidence="1">Leaf</tissue>
    </source>
</reference>
<name>A0AAN9I1T4_CLITE</name>
<gene>
    <name evidence="1" type="ORF">RJT34_31945</name>
</gene>
<dbReference type="InterPro" id="IPR025322">
    <property type="entry name" value="PADRE_dom"/>
</dbReference>
<sequence>MFPTHQTPFFLSQFYERYDIEQMGTCASTQYSSKGGNHRWESMVNIVQLDGTLQQFREPIKAWHVLSQNPNCFICCSESMYVGSPMPSVVPSEELQLGHIYFLVPLCKSKVPLSLEDLCALAIKANAVLAPSQLTNYSVSHRNFRTHPTLSNVSLGYSH</sequence>
<dbReference type="PANTHER" id="PTHR33052">
    <property type="entry name" value="DUF4228 DOMAIN PROTEIN-RELATED"/>
    <property type="match status" value="1"/>
</dbReference>
<dbReference type="EMBL" id="JAYKXN010000008">
    <property type="protein sequence ID" value="KAK7264338.1"/>
    <property type="molecule type" value="Genomic_DNA"/>
</dbReference>
<accession>A0AAN9I1T4</accession>
<evidence type="ECO:0000313" key="1">
    <source>
        <dbReference type="EMBL" id="KAK7264338.1"/>
    </source>
</evidence>